<dbReference type="AlphaFoldDB" id="A0A5P0ZES4"/>
<dbReference type="OrthoDB" id="2282833at2"/>
<name>A0A5P0ZES4_9LACO</name>
<evidence type="ECO:0000313" key="2">
    <source>
        <dbReference type="Proteomes" id="UP000380386"/>
    </source>
</evidence>
<evidence type="ECO:0000313" key="1">
    <source>
        <dbReference type="EMBL" id="MQS51546.1"/>
    </source>
</evidence>
<comment type="caution">
    <text evidence="1">The sequence shown here is derived from an EMBL/GenBank/DDBJ whole genome shotgun (WGS) entry which is preliminary data.</text>
</comment>
<protein>
    <submittedName>
        <fullName evidence="1">Uncharacterized protein</fullName>
    </submittedName>
</protein>
<sequence length="260" mass="30006">MSDQRVNLASKVGQRLWFSGTVGEFTHKRTKSGGKGPVLLLKDIDEVDKKGRTINPDVTDHVWVNANKSVFGIGKEVMPDDILMFTAIVKPYGIVRDDVINKRDAVVEAAKESNANIFSNYREDYLDWKDSWQNVLEANNQAKQQMQQGVIDRKTFQQIEKNNIDAYKSAQPNGVAVKEKENFNKNKAQAKKKSLKLVDFELEDLQDVKFLKEKRLYHGWTRLKISKDDISRIKFTKFLAARSFAYRDGKSFDEFENYKK</sequence>
<organism evidence="1 2">
    <name type="scientific">Companilactobacillus mishanensis</name>
    <dbReference type="NCBI Taxonomy" id="2486008"/>
    <lineage>
        <taxon>Bacteria</taxon>
        <taxon>Bacillati</taxon>
        <taxon>Bacillota</taxon>
        <taxon>Bacilli</taxon>
        <taxon>Lactobacillales</taxon>
        <taxon>Lactobacillaceae</taxon>
        <taxon>Companilactobacillus</taxon>
    </lineage>
</organism>
<reference evidence="1 2" key="1">
    <citation type="journal article" date="2019" name="Syst. Appl. Microbiol.">
        <title>Polyphasic characterization of two novel Lactobacillus spp. isolated from blown salami packages: Description of Lactobacillus halodurans sp. nov. and Lactobacillus salsicarnum sp. nov.</title>
        <authorList>
            <person name="Schuster J.A."/>
            <person name="Klingl A."/>
            <person name="Vogel R.F."/>
            <person name="Ehrmann M.A."/>
        </authorList>
    </citation>
    <scope>NUCLEOTIDE SEQUENCE [LARGE SCALE GENOMIC DNA]</scope>
    <source>
        <strain evidence="1 2">TMW 1.2118</strain>
    </source>
</reference>
<dbReference type="EMBL" id="VDFM01000001">
    <property type="protein sequence ID" value="MQS51546.1"/>
    <property type="molecule type" value="Genomic_DNA"/>
</dbReference>
<accession>A0A5P0ZES4</accession>
<dbReference type="Proteomes" id="UP000380386">
    <property type="component" value="Unassembled WGS sequence"/>
</dbReference>
<proteinExistence type="predicted"/>
<dbReference type="RefSeq" id="WP_153381579.1">
    <property type="nucleotide sequence ID" value="NZ_VDFM01000001.1"/>
</dbReference>
<gene>
    <name evidence="1" type="ORF">FHL02_00775</name>
</gene>